<feature type="region of interest" description="Disordered" evidence="5">
    <location>
        <begin position="44"/>
        <end position="74"/>
    </location>
</feature>
<dbReference type="InterPro" id="IPR010345">
    <property type="entry name" value="IL-17_fam"/>
</dbReference>
<feature type="signal peptide" evidence="6">
    <location>
        <begin position="1"/>
        <end position="19"/>
    </location>
</feature>
<comment type="subcellular location">
    <subcellularLocation>
        <location evidence="1">Secreted</location>
    </subcellularLocation>
</comment>
<evidence type="ECO:0000313" key="8">
    <source>
        <dbReference type="RefSeq" id="XP_022096514.1"/>
    </source>
</evidence>
<dbReference type="OMA" id="ICHIIRR"/>
<proteinExistence type="inferred from homology"/>
<evidence type="ECO:0000256" key="6">
    <source>
        <dbReference type="SAM" id="SignalP"/>
    </source>
</evidence>
<accession>A0A8B7YTA0</accession>
<dbReference type="Gene3D" id="2.10.90.10">
    <property type="entry name" value="Cystine-knot cytokines"/>
    <property type="match status" value="1"/>
</dbReference>
<evidence type="ECO:0000256" key="5">
    <source>
        <dbReference type="SAM" id="MobiDB-lite"/>
    </source>
</evidence>
<dbReference type="KEGG" id="aplc:110982437"/>
<evidence type="ECO:0000256" key="1">
    <source>
        <dbReference type="ARBA" id="ARBA00004613"/>
    </source>
</evidence>
<keyword evidence="7" id="KW-1185">Reference proteome</keyword>
<dbReference type="AlphaFoldDB" id="A0A8B7YTA0"/>
<evidence type="ECO:0000313" key="7">
    <source>
        <dbReference type="Proteomes" id="UP000694845"/>
    </source>
</evidence>
<sequence>MSPLCMLAELLLILCLTSANLGHIIRRDADQTTSVTMATVPSEFTTSRTSIPASSSANDAPNQLPISDESDEPSEVNNILGAIMTEYEDVDGGAGFGYDPQIQDIQSQLVEVHATTTITVDPATPSTNVPTTSSTPVDTSTSTMRDGAVTTEENGSGSQDSDSASTSEPQGEAEMTRCQEPPENQLRLDFKRNNQHVKFPALAILPQEVAARDEAESLVTPPLREEYVNLTCPVELLRVSGIVEVNRRSLCPWTYVADVDPDRYPSTIQIAKCRCPRCIDTSLAQEGAFSNENDCHQVLFRMKVLRRGPCVNGMFMYHNVYEDIPVACACLRPKTL</sequence>
<evidence type="ECO:0000256" key="3">
    <source>
        <dbReference type="ARBA" id="ARBA00022525"/>
    </source>
</evidence>
<dbReference type="SUPFAM" id="SSF57501">
    <property type="entry name" value="Cystine-knot cytokines"/>
    <property type="match status" value="1"/>
</dbReference>
<dbReference type="GO" id="GO:0005576">
    <property type="term" value="C:extracellular region"/>
    <property type="evidence" value="ECO:0007669"/>
    <property type="project" value="UniProtKB-SubCell"/>
</dbReference>
<protein>
    <submittedName>
        <fullName evidence="8">Uncharacterized protein LOC110982437 isoform X1</fullName>
    </submittedName>
</protein>
<feature type="compositionally biased region" description="Low complexity" evidence="5">
    <location>
        <begin position="124"/>
        <end position="143"/>
    </location>
</feature>
<name>A0A8B7YTA0_ACAPL</name>
<evidence type="ECO:0000256" key="4">
    <source>
        <dbReference type="ARBA" id="ARBA00022729"/>
    </source>
</evidence>
<keyword evidence="3" id="KW-0964">Secreted</keyword>
<feature type="chain" id="PRO_5034886324" evidence="6">
    <location>
        <begin position="20"/>
        <end position="336"/>
    </location>
</feature>
<reference evidence="8" key="1">
    <citation type="submission" date="2025-08" db="UniProtKB">
        <authorList>
            <consortium name="RefSeq"/>
        </authorList>
    </citation>
    <scope>IDENTIFICATION</scope>
</reference>
<evidence type="ECO:0000256" key="2">
    <source>
        <dbReference type="ARBA" id="ARBA00007236"/>
    </source>
</evidence>
<dbReference type="GO" id="GO:0005125">
    <property type="term" value="F:cytokine activity"/>
    <property type="evidence" value="ECO:0007669"/>
    <property type="project" value="InterPro"/>
</dbReference>
<dbReference type="RefSeq" id="XP_022096514.1">
    <property type="nucleotide sequence ID" value="XM_022240822.1"/>
</dbReference>
<organism evidence="7 8">
    <name type="scientific">Acanthaster planci</name>
    <name type="common">Crown-of-thorns starfish</name>
    <dbReference type="NCBI Taxonomy" id="133434"/>
    <lineage>
        <taxon>Eukaryota</taxon>
        <taxon>Metazoa</taxon>
        <taxon>Echinodermata</taxon>
        <taxon>Eleutherozoa</taxon>
        <taxon>Asterozoa</taxon>
        <taxon>Asteroidea</taxon>
        <taxon>Valvatacea</taxon>
        <taxon>Valvatida</taxon>
        <taxon>Acanthasteridae</taxon>
        <taxon>Acanthaster</taxon>
    </lineage>
</organism>
<dbReference type="OrthoDB" id="6038945at2759"/>
<feature type="compositionally biased region" description="Low complexity" evidence="5">
    <location>
        <begin position="155"/>
        <end position="167"/>
    </location>
</feature>
<comment type="similarity">
    <text evidence="2">Belongs to the IL-17 family.</text>
</comment>
<dbReference type="Pfam" id="PF06083">
    <property type="entry name" value="IL17"/>
    <property type="match status" value="1"/>
</dbReference>
<feature type="compositionally biased region" description="Polar residues" evidence="5">
    <location>
        <begin position="44"/>
        <end position="65"/>
    </location>
</feature>
<dbReference type="GeneID" id="110982437"/>
<gene>
    <name evidence="8" type="primary">LOC110982437</name>
</gene>
<dbReference type="InterPro" id="IPR029034">
    <property type="entry name" value="Cystine-knot_cytokine"/>
</dbReference>
<dbReference type="Proteomes" id="UP000694845">
    <property type="component" value="Unplaced"/>
</dbReference>
<feature type="region of interest" description="Disordered" evidence="5">
    <location>
        <begin position="120"/>
        <end position="181"/>
    </location>
</feature>
<keyword evidence="4 6" id="KW-0732">Signal</keyword>